<dbReference type="EMBL" id="UOFT01000008">
    <property type="protein sequence ID" value="VAW91226.1"/>
    <property type="molecule type" value="Genomic_DNA"/>
</dbReference>
<dbReference type="Gene3D" id="3.10.450.50">
    <property type="match status" value="1"/>
</dbReference>
<evidence type="ECO:0000313" key="1">
    <source>
        <dbReference type="EMBL" id="VAW91226.1"/>
    </source>
</evidence>
<dbReference type="AlphaFoldDB" id="A0A3B1AF29"/>
<accession>A0A3B1AF29</accession>
<dbReference type="InterPro" id="IPR032710">
    <property type="entry name" value="NTF2-like_dom_sf"/>
</dbReference>
<sequence length="139" mass="16055">MSEDKSKAEQIAKDWLHNIIKTVEEKDLNAHLNLISKKVNLTGVPGFESIGYDDWANQCKHEFENNLIKQIAYTGFKLRVNNDSSIMFKTYETVEAADNTMNAQGIEVIIEKEEDGQWRVIQERIMPDDETKHDQLLNT</sequence>
<organism evidence="1">
    <name type="scientific">hydrothermal vent metagenome</name>
    <dbReference type="NCBI Taxonomy" id="652676"/>
    <lineage>
        <taxon>unclassified sequences</taxon>
        <taxon>metagenomes</taxon>
        <taxon>ecological metagenomes</taxon>
    </lineage>
</organism>
<name>A0A3B1AF29_9ZZZZ</name>
<evidence type="ECO:0008006" key="2">
    <source>
        <dbReference type="Google" id="ProtNLM"/>
    </source>
</evidence>
<proteinExistence type="predicted"/>
<reference evidence="1" key="1">
    <citation type="submission" date="2018-06" db="EMBL/GenBank/DDBJ databases">
        <authorList>
            <person name="Zhirakovskaya E."/>
        </authorList>
    </citation>
    <scope>NUCLEOTIDE SEQUENCE</scope>
</reference>
<dbReference type="SUPFAM" id="SSF54427">
    <property type="entry name" value="NTF2-like"/>
    <property type="match status" value="1"/>
</dbReference>
<protein>
    <recommendedName>
        <fullName evidence="2">SnoaL-like domain-containing protein</fullName>
    </recommendedName>
</protein>
<gene>
    <name evidence="1" type="ORF">MNBD_GAMMA23-1425</name>
</gene>